<comment type="similarity">
    <text evidence="1">Belongs to the ParB family.</text>
</comment>
<dbReference type="GO" id="GO:0005694">
    <property type="term" value="C:chromosome"/>
    <property type="evidence" value="ECO:0007669"/>
    <property type="project" value="TreeGrafter"/>
</dbReference>
<dbReference type="InterPro" id="IPR004437">
    <property type="entry name" value="ParB/RepB/Spo0J"/>
</dbReference>
<dbReference type="GO" id="GO:0007059">
    <property type="term" value="P:chromosome segregation"/>
    <property type="evidence" value="ECO:0007669"/>
    <property type="project" value="TreeGrafter"/>
</dbReference>
<accession>A0A5C1E512</accession>
<dbReference type="Gene3D" id="1.10.10.2830">
    <property type="match status" value="1"/>
</dbReference>
<evidence type="ECO:0000256" key="1">
    <source>
        <dbReference type="ARBA" id="ARBA00006295"/>
    </source>
</evidence>
<proteinExistence type="inferred from homology"/>
<dbReference type="SUPFAM" id="SSF109709">
    <property type="entry name" value="KorB DNA-binding domain-like"/>
    <property type="match status" value="1"/>
</dbReference>
<feature type="compositionally biased region" description="Low complexity" evidence="2">
    <location>
        <begin position="247"/>
        <end position="264"/>
    </location>
</feature>
<dbReference type="Proteomes" id="UP000323671">
    <property type="component" value="Chromosome"/>
</dbReference>
<keyword evidence="5" id="KW-1185">Reference proteome</keyword>
<dbReference type="InterPro" id="IPR050336">
    <property type="entry name" value="Chromosome_partition/occlusion"/>
</dbReference>
<dbReference type="EMBL" id="CP022579">
    <property type="protein sequence ID" value="QEL63619.1"/>
    <property type="molecule type" value="Genomic_DNA"/>
</dbReference>
<sequence>MAFKDTHPDFKLIDLALIDPDPEHPRKQVDTAGLKALVASIQAKGLIQPLIVQPAGADGRHKLIVGERRWRAAMLAGETKVPALVRPCAPEEALEIQVFENLGQGVRAPLETREMANAIQAIAQRFDSREAAAEHFGRPQSWLNQATAAANLSPKVSALLDSGKISSTTTAIQLEKLAQKNEARVDTLIEQVQDGEKLPKQAVESALTAEGLKRSKKKATADAVVPSAAAPASEAPAPSVAPPPAPAGAATTAPAPATVAAPAPRKVSPSKMKRVAQLLGVAEGDEDEVLARLIDEFLALKGENNPPF</sequence>
<dbReference type="AlphaFoldDB" id="A0A5C1E512"/>
<feature type="region of interest" description="Disordered" evidence="2">
    <location>
        <begin position="229"/>
        <end position="273"/>
    </location>
</feature>
<evidence type="ECO:0000259" key="3">
    <source>
        <dbReference type="SMART" id="SM00470"/>
    </source>
</evidence>
<dbReference type="NCBIfam" id="TIGR00180">
    <property type="entry name" value="parB_part"/>
    <property type="match status" value="1"/>
</dbReference>
<feature type="compositionally biased region" description="Low complexity" evidence="2">
    <location>
        <begin position="229"/>
        <end position="238"/>
    </location>
</feature>
<dbReference type="RefSeq" id="WP_149424542.1">
    <property type="nucleotide sequence ID" value="NZ_CP022579.1"/>
</dbReference>
<organism evidence="4 5">
    <name type="scientific">Oryzomicrobium terrae</name>
    <dbReference type="NCBI Taxonomy" id="1735038"/>
    <lineage>
        <taxon>Bacteria</taxon>
        <taxon>Pseudomonadati</taxon>
        <taxon>Pseudomonadota</taxon>
        <taxon>Betaproteobacteria</taxon>
        <taxon>Rhodocyclales</taxon>
        <taxon>Rhodocyclaceae</taxon>
        <taxon>Oryzomicrobium</taxon>
    </lineage>
</organism>
<dbReference type="Gene3D" id="3.90.1530.30">
    <property type="match status" value="1"/>
</dbReference>
<dbReference type="InterPro" id="IPR003115">
    <property type="entry name" value="ParB_N"/>
</dbReference>
<dbReference type="GO" id="GO:0003677">
    <property type="term" value="F:DNA binding"/>
    <property type="evidence" value="ECO:0007669"/>
    <property type="project" value="InterPro"/>
</dbReference>
<name>A0A5C1E512_9RHOO</name>
<dbReference type="KEGG" id="otr:OTERR_01430"/>
<gene>
    <name evidence="4" type="primary">parB</name>
    <name evidence="4" type="ORF">OTERR_01430</name>
</gene>
<evidence type="ECO:0000313" key="4">
    <source>
        <dbReference type="EMBL" id="QEL63619.1"/>
    </source>
</evidence>
<dbReference type="PANTHER" id="PTHR33375:SF1">
    <property type="entry name" value="CHROMOSOME-PARTITIONING PROTEIN PARB-RELATED"/>
    <property type="match status" value="1"/>
</dbReference>
<feature type="domain" description="ParB-like N-terminal" evidence="3">
    <location>
        <begin position="11"/>
        <end position="102"/>
    </location>
</feature>
<dbReference type="SMART" id="SM00470">
    <property type="entry name" value="ParB"/>
    <property type="match status" value="1"/>
</dbReference>
<dbReference type="InterPro" id="IPR036086">
    <property type="entry name" value="ParB/Sulfiredoxin_sf"/>
</dbReference>
<dbReference type="SUPFAM" id="SSF110849">
    <property type="entry name" value="ParB/Sulfiredoxin"/>
    <property type="match status" value="1"/>
</dbReference>
<dbReference type="Pfam" id="PF02195">
    <property type="entry name" value="ParB_N"/>
    <property type="match status" value="1"/>
</dbReference>
<reference evidence="4 5" key="1">
    <citation type="submission" date="2017-07" db="EMBL/GenBank/DDBJ databases">
        <title>Complete genome sequence of Oryzomicrobium terrae TPP412.</title>
        <authorList>
            <person name="Chiu L.-W."/>
            <person name="Lo K.-J."/>
            <person name="Tsai Y.-M."/>
            <person name="Lin S.-S."/>
            <person name="Kuo C.-H."/>
            <person name="Liu C.-T."/>
        </authorList>
    </citation>
    <scope>NUCLEOTIDE SEQUENCE [LARGE SCALE GENOMIC DNA]</scope>
    <source>
        <strain evidence="4 5">TPP412</strain>
    </source>
</reference>
<dbReference type="PANTHER" id="PTHR33375">
    <property type="entry name" value="CHROMOSOME-PARTITIONING PROTEIN PARB-RELATED"/>
    <property type="match status" value="1"/>
</dbReference>
<evidence type="ECO:0000256" key="2">
    <source>
        <dbReference type="SAM" id="MobiDB-lite"/>
    </source>
</evidence>
<evidence type="ECO:0000313" key="5">
    <source>
        <dbReference type="Proteomes" id="UP000323671"/>
    </source>
</evidence>
<protein>
    <submittedName>
        <fullName evidence="4">Chromosome partitioning protein ParB</fullName>
    </submittedName>
</protein>